<evidence type="ECO:0000256" key="4">
    <source>
        <dbReference type="ARBA" id="ARBA00023054"/>
    </source>
</evidence>
<keyword evidence="6" id="KW-0539">Nucleus</keyword>
<dbReference type="InterPro" id="IPR006447">
    <property type="entry name" value="Myb_dom_plants"/>
</dbReference>
<evidence type="ECO:0000256" key="6">
    <source>
        <dbReference type="ARBA" id="ARBA00023242"/>
    </source>
</evidence>
<organism evidence="9 10">
    <name type="scientific">Arachis hypogaea</name>
    <name type="common">Peanut</name>
    <dbReference type="NCBI Taxonomy" id="3818"/>
    <lineage>
        <taxon>Eukaryota</taxon>
        <taxon>Viridiplantae</taxon>
        <taxon>Streptophyta</taxon>
        <taxon>Embryophyta</taxon>
        <taxon>Tracheophyta</taxon>
        <taxon>Spermatophyta</taxon>
        <taxon>Magnoliopsida</taxon>
        <taxon>eudicotyledons</taxon>
        <taxon>Gunneridae</taxon>
        <taxon>Pentapetalae</taxon>
        <taxon>rosids</taxon>
        <taxon>fabids</taxon>
        <taxon>Fabales</taxon>
        <taxon>Fabaceae</taxon>
        <taxon>Papilionoideae</taxon>
        <taxon>50 kb inversion clade</taxon>
        <taxon>dalbergioids sensu lato</taxon>
        <taxon>Dalbergieae</taxon>
        <taxon>Pterocarpus clade</taxon>
        <taxon>Arachis</taxon>
    </lineage>
</organism>
<comment type="caution">
    <text evidence="9">The sequence shown here is derived from an EMBL/GenBank/DDBJ whole genome shotgun (WGS) entry which is preliminary data.</text>
</comment>
<dbReference type="NCBIfam" id="TIGR01557">
    <property type="entry name" value="myb_SHAQKYF"/>
    <property type="match status" value="1"/>
</dbReference>
<evidence type="ECO:0000256" key="7">
    <source>
        <dbReference type="SAM" id="MobiDB-lite"/>
    </source>
</evidence>
<evidence type="ECO:0000256" key="1">
    <source>
        <dbReference type="ARBA" id="ARBA00004123"/>
    </source>
</evidence>
<dbReference type="GO" id="GO:0003700">
    <property type="term" value="F:DNA-binding transcription factor activity"/>
    <property type="evidence" value="ECO:0007669"/>
    <property type="project" value="InterPro"/>
</dbReference>
<dbReference type="Gene3D" id="1.10.10.60">
    <property type="entry name" value="Homeodomain-like"/>
    <property type="match status" value="1"/>
</dbReference>
<evidence type="ECO:0000313" key="10">
    <source>
        <dbReference type="Proteomes" id="UP000289738"/>
    </source>
</evidence>
<dbReference type="EMBL" id="SDMP01000014">
    <property type="protein sequence ID" value="RYR16057.1"/>
    <property type="molecule type" value="Genomic_DNA"/>
</dbReference>
<dbReference type="AlphaFoldDB" id="A0A444ZPF6"/>
<dbReference type="SUPFAM" id="SSF46689">
    <property type="entry name" value="Homeodomain-like"/>
    <property type="match status" value="1"/>
</dbReference>
<dbReference type="InterPro" id="IPR046955">
    <property type="entry name" value="PHR1-like"/>
</dbReference>
<gene>
    <name evidence="9" type="ORF">Ahy_B04g073042</name>
</gene>
<feature type="domain" description="HTH myb-type" evidence="8">
    <location>
        <begin position="38"/>
        <end position="101"/>
    </location>
</feature>
<dbReference type="GO" id="GO:0005634">
    <property type="term" value="C:nucleus"/>
    <property type="evidence" value="ECO:0007669"/>
    <property type="project" value="UniProtKB-SubCell"/>
</dbReference>
<sequence length="282" mass="31954">MNVPWKTSPTLSEHGLGPQTPKEKKRAVMGSTRSDASANGKERLRWTHELHDRFVHAVNRLGGPDRATPKGILKGMKAMGVSDLSIYHVKSHLQKYRISKLIPESTSKGKLEKRSISNTLPNFSSTCALQLKEILQIQREVRNRLSDQAEVQRRLKQKIEAQDKYLDRIGQSHESRTTITRKSSKPSSFCATNNNNKHLPSLSEESESIIETHPEVVVEEEEEHQSCSKRQRVVIDEHVFPSSFELELESSTTTEFIDQSWNLSWSQLAAACESPLMPGFLL</sequence>
<protein>
    <recommendedName>
        <fullName evidence="8">HTH myb-type domain-containing protein</fullName>
    </recommendedName>
</protein>
<dbReference type="PROSITE" id="PS51294">
    <property type="entry name" value="HTH_MYB"/>
    <property type="match status" value="1"/>
</dbReference>
<feature type="region of interest" description="Disordered" evidence="7">
    <location>
        <begin position="172"/>
        <end position="206"/>
    </location>
</feature>
<keyword evidence="5" id="KW-0804">Transcription</keyword>
<proteinExistence type="inferred from homology"/>
<dbReference type="Pfam" id="PF00249">
    <property type="entry name" value="Myb_DNA-binding"/>
    <property type="match status" value="1"/>
</dbReference>
<name>A0A444ZPF6_ARAHY</name>
<dbReference type="FunFam" id="1.10.10.60:FF:000002">
    <property type="entry name" value="Myb family transcription factor"/>
    <property type="match status" value="1"/>
</dbReference>
<keyword evidence="3" id="KW-0805">Transcription regulation</keyword>
<comment type="similarity">
    <text evidence="2">Belongs to the MYB-CC family.</text>
</comment>
<feature type="compositionally biased region" description="Polar residues" evidence="7">
    <location>
        <begin position="177"/>
        <end position="197"/>
    </location>
</feature>
<dbReference type="PANTHER" id="PTHR31499:SF79">
    <property type="entry name" value="HTH MYB-TYPE DOMAIN-CONTAINING PROTEIN"/>
    <property type="match status" value="1"/>
</dbReference>
<keyword evidence="4" id="KW-0175">Coiled coil</keyword>
<dbReference type="InterPro" id="IPR025756">
    <property type="entry name" value="Myb_CC_LHEQLE"/>
</dbReference>
<dbReference type="InterPro" id="IPR009057">
    <property type="entry name" value="Homeodomain-like_sf"/>
</dbReference>
<dbReference type="InterPro" id="IPR001005">
    <property type="entry name" value="SANT/Myb"/>
</dbReference>
<accession>A0A444ZPF6</accession>
<evidence type="ECO:0000256" key="3">
    <source>
        <dbReference type="ARBA" id="ARBA00023015"/>
    </source>
</evidence>
<evidence type="ECO:0000256" key="5">
    <source>
        <dbReference type="ARBA" id="ARBA00023163"/>
    </source>
</evidence>
<evidence type="ECO:0000259" key="8">
    <source>
        <dbReference type="PROSITE" id="PS51294"/>
    </source>
</evidence>
<dbReference type="SMR" id="A0A444ZPF6"/>
<comment type="subcellular location">
    <subcellularLocation>
        <location evidence="1">Nucleus</location>
    </subcellularLocation>
</comment>
<dbReference type="Pfam" id="PF14379">
    <property type="entry name" value="Myb_CC_LHEQLE"/>
    <property type="match status" value="1"/>
</dbReference>
<keyword evidence="10" id="KW-1185">Reference proteome</keyword>
<dbReference type="PANTHER" id="PTHR31499">
    <property type="entry name" value="MYB FAMILY TRANSCRIPTION FACTOR PHL11"/>
    <property type="match status" value="1"/>
</dbReference>
<dbReference type="Proteomes" id="UP000289738">
    <property type="component" value="Chromosome B04"/>
</dbReference>
<reference evidence="9 10" key="1">
    <citation type="submission" date="2019-01" db="EMBL/GenBank/DDBJ databases">
        <title>Sequencing of cultivated peanut Arachis hypogaea provides insights into genome evolution and oil improvement.</title>
        <authorList>
            <person name="Chen X."/>
        </authorList>
    </citation>
    <scope>NUCLEOTIDE SEQUENCE [LARGE SCALE GENOMIC DNA]</scope>
    <source>
        <strain evidence="10">cv. Fuhuasheng</strain>
        <tissue evidence="9">Leaves</tissue>
    </source>
</reference>
<dbReference type="InterPro" id="IPR017930">
    <property type="entry name" value="Myb_dom"/>
</dbReference>
<evidence type="ECO:0000256" key="2">
    <source>
        <dbReference type="ARBA" id="ARBA00006783"/>
    </source>
</evidence>
<dbReference type="Gramene" id="arahy.Tifrunner.gnm2.ann2.Ah14g312000.1">
    <property type="protein sequence ID" value="arahy.Tifrunner.gnm2.ann2.Ah14g312000.1-CDS"/>
    <property type="gene ID" value="arahy.Tifrunner.gnm2.ann2.Ah14g312000"/>
</dbReference>
<dbReference type="GO" id="GO:0003677">
    <property type="term" value="F:DNA binding"/>
    <property type="evidence" value="ECO:0007669"/>
    <property type="project" value="InterPro"/>
</dbReference>
<feature type="region of interest" description="Disordered" evidence="7">
    <location>
        <begin position="1"/>
        <end position="43"/>
    </location>
</feature>
<evidence type="ECO:0000313" key="9">
    <source>
        <dbReference type="EMBL" id="RYR16057.1"/>
    </source>
</evidence>
<feature type="compositionally biased region" description="Polar residues" evidence="7">
    <location>
        <begin position="1"/>
        <end position="11"/>
    </location>
</feature>